<evidence type="ECO:0000313" key="5">
    <source>
        <dbReference type="EMBL" id="AGY91756.1"/>
    </source>
</evidence>
<dbReference type="PROSITE" id="PS50112">
    <property type="entry name" value="PAS"/>
    <property type="match status" value="1"/>
</dbReference>
<dbReference type="CDD" id="cd00130">
    <property type="entry name" value="PAS"/>
    <property type="match status" value="1"/>
</dbReference>
<dbReference type="KEGG" id="spiu:SPICUR_03840"/>
<feature type="domain" description="PAC" evidence="3">
    <location>
        <begin position="268"/>
        <end position="320"/>
    </location>
</feature>
<dbReference type="NCBIfam" id="TIGR00254">
    <property type="entry name" value="GGDEF"/>
    <property type="match status" value="1"/>
</dbReference>
<dbReference type="PATRIC" id="fig|1335757.3.peg.751"/>
<dbReference type="InterPro" id="IPR035965">
    <property type="entry name" value="PAS-like_dom_sf"/>
</dbReference>
<sequence>MVSGDRLNNMSNFYRFGGALLASLSRLQQRLRKPLRSLRVGSEQTGGGVVGGTGRCRLTDSERTLLERYSRFADNLPGVLFELRMDGEGHTSFPYISERVIDLCGCSAEAAMADSDVIFGLMDPTDRERIFDEAQRSRQDLSLWDSVFRINTPHNGERSLHGRSTPATHKGEDGVVTWYGYIEDVTEFQRAQDRLKQAAEVFEATREGIVITDATHHVVEVNRALSQLLGYSAREFAGKPIEQLFFPVQRETLVPAIKDEIDAAQGAWSRDITLRAKSGAPVEVEAFVTRLRNEESGAVRHVALLHDISERIKYQAELERLASFDALTGLPNRRLLTDRLDQAVAQAQRSGESFVVCMLDLDHFKPVNDSYGHEVGDEALRTVSSRLVHTLRDEDTVARLGGDEFVLVIRGYRGGDSVFKRILASLREPLRFAGISGAARVTGSLGAAVFDAGEPLDGDQLIRRADQASYRAKSSGGDRVVFFESMQAEPSGQ</sequence>
<name>U5T3B8_9GAMM</name>
<evidence type="ECO:0000259" key="3">
    <source>
        <dbReference type="PROSITE" id="PS50113"/>
    </source>
</evidence>
<dbReference type="NCBIfam" id="TIGR00229">
    <property type="entry name" value="sensory_box"/>
    <property type="match status" value="1"/>
</dbReference>
<protein>
    <recommendedName>
        <fullName evidence="7">Diguanylate cyclase</fullName>
    </recommendedName>
</protein>
<gene>
    <name evidence="5" type="ORF">SPICUR_03840</name>
</gene>
<feature type="domain" description="PAS" evidence="2">
    <location>
        <begin position="194"/>
        <end position="264"/>
    </location>
</feature>
<dbReference type="Proteomes" id="UP000017640">
    <property type="component" value="Chromosome"/>
</dbReference>
<dbReference type="CDD" id="cd01949">
    <property type="entry name" value="GGDEF"/>
    <property type="match status" value="1"/>
</dbReference>
<evidence type="ECO:0008006" key="7">
    <source>
        <dbReference type="Google" id="ProtNLM"/>
    </source>
</evidence>
<dbReference type="PANTHER" id="PTHR46663">
    <property type="entry name" value="DIGUANYLATE CYCLASE DGCT-RELATED"/>
    <property type="match status" value="1"/>
</dbReference>
<dbReference type="InterPro" id="IPR000014">
    <property type="entry name" value="PAS"/>
</dbReference>
<evidence type="ECO:0000256" key="1">
    <source>
        <dbReference type="ARBA" id="ARBA00001946"/>
    </source>
</evidence>
<dbReference type="SUPFAM" id="SSF55785">
    <property type="entry name" value="PYP-like sensor domain (PAS domain)"/>
    <property type="match status" value="2"/>
</dbReference>
<feature type="domain" description="GGDEF" evidence="4">
    <location>
        <begin position="352"/>
        <end position="485"/>
    </location>
</feature>
<dbReference type="Pfam" id="PF13426">
    <property type="entry name" value="PAS_9"/>
    <property type="match status" value="1"/>
</dbReference>
<dbReference type="FunFam" id="3.30.70.270:FF:000001">
    <property type="entry name" value="Diguanylate cyclase domain protein"/>
    <property type="match status" value="1"/>
</dbReference>
<dbReference type="EMBL" id="CP005990">
    <property type="protein sequence ID" value="AGY91756.1"/>
    <property type="molecule type" value="Genomic_DNA"/>
</dbReference>
<organism evidence="5 6">
    <name type="scientific">Spiribacter curvatus</name>
    <dbReference type="NCBI Taxonomy" id="1335757"/>
    <lineage>
        <taxon>Bacteria</taxon>
        <taxon>Pseudomonadati</taxon>
        <taxon>Pseudomonadota</taxon>
        <taxon>Gammaproteobacteria</taxon>
        <taxon>Chromatiales</taxon>
        <taxon>Ectothiorhodospiraceae</taxon>
        <taxon>Spiribacter</taxon>
    </lineage>
</organism>
<dbReference type="SMART" id="SM00267">
    <property type="entry name" value="GGDEF"/>
    <property type="match status" value="1"/>
</dbReference>
<dbReference type="InterPro" id="IPR000160">
    <property type="entry name" value="GGDEF_dom"/>
</dbReference>
<dbReference type="eggNOG" id="COG3706">
    <property type="taxonomic scope" value="Bacteria"/>
</dbReference>
<dbReference type="PROSITE" id="PS50113">
    <property type="entry name" value="PAC"/>
    <property type="match status" value="1"/>
</dbReference>
<dbReference type="InterPro" id="IPR052163">
    <property type="entry name" value="DGC-Regulatory_Protein"/>
</dbReference>
<dbReference type="Gene3D" id="3.30.450.20">
    <property type="entry name" value="PAS domain"/>
    <property type="match status" value="2"/>
</dbReference>
<evidence type="ECO:0000313" key="6">
    <source>
        <dbReference type="Proteomes" id="UP000017640"/>
    </source>
</evidence>
<proteinExistence type="predicted"/>
<dbReference type="GO" id="GO:0003824">
    <property type="term" value="F:catalytic activity"/>
    <property type="evidence" value="ECO:0007669"/>
    <property type="project" value="UniProtKB-ARBA"/>
</dbReference>
<evidence type="ECO:0000259" key="2">
    <source>
        <dbReference type="PROSITE" id="PS50112"/>
    </source>
</evidence>
<dbReference type="SUPFAM" id="SSF55073">
    <property type="entry name" value="Nucleotide cyclase"/>
    <property type="match status" value="1"/>
</dbReference>
<dbReference type="Pfam" id="PF00990">
    <property type="entry name" value="GGDEF"/>
    <property type="match status" value="1"/>
</dbReference>
<keyword evidence="6" id="KW-1185">Reference proteome</keyword>
<dbReference type="Gene3D" id="3.30.70.270">
    <property type="match status" value="1"/>
</dbReference>
<dbReference type="PANTHER" id="PTHR46663:SF3">
    <property type="entry name" value="SLL0267 PROTEIN"/>
    <property type="match status" value="1"/>
</dbReference>
<dbReference type="STRING" id="1335757.SPICUR_03840"/>
<accession>U5T3B8</accession>
<dbReference type="InterPro" id="IPR043128">
    <property type="entry name" value="Rev_trsase/Diguanyl_cyclase"/>
</dbReference>
<reference evidence="5 6" key="1">
    <citation type="journal article" date="2013" name="BMC Genomics">
        <title>Genomes of "Spiribacter", a streamlined, successful halophilic bacterium.</title>
        <authorList>
            <person name="Lopez-Perez M."/>
            <person name="Ghai R."/>
            <person name="Leon M.J."/>
            <person name="Rodriguez-Olmos A."/>
            <person name="Copa-Patino J.L."/>
            <person name="Soliveri J."/>
            <person name="Sanchez-Porro C."/>
            <person name="Ventosa A."/>
            <person name="Rodriguez-Valera F."/>
        </authorList>
    </citation>
    <scope>NUCLEOTIDE SEQUENCE [LARGE SCALE GENOMIC DNA]</scope>
    <source>
        <strain evidence="5 6">UAH-SP71</strain>
    </source>
</reference>
<dbReference type="AlphaFoldDB" id="U5T3B8"/>
<dbReference type="PROSITE" id="PS50887">
    <property type="entry name" value="GGDEF"/>
    <property type="match status" value="1"/>
</dbReference>
<dbReference type="HOGENOM" id="CLU_000445_11_4_6"/>
<dbReference type="SMART" id="SM00091">
    <property type="entry name" value="PAS"/>
    <property type="match status" value="2"/>
</dbReference>
<dbReference type="InterPro" id="IPR000700">
    <property type="entry name" value="PAS-assoc_C"/>
</dbReference>
<evidence type="ECO:0000259" key="4">
    <source>
        <dbReference type="PROSITE" id="PS50887"/>
    </source>
</evidence>
<comment type="cofactor">
    <cofactor evidence="1">
        <name>Mg(2+)</name>
        <dbReference type="ChEBI" id="CHEBI:18420"/>
    </cofactor>
</comment>
<dbReference type="InterPro" id="IPR029787">
    <property type="entry name" value="Nucleotide_cyclase"/>
</dbReference>